<sequence>MVKVIQIGPNNYSSYLEEIKDSIELIAVSSSVILESEKKFPDGHNYFFKAVASNGLVVHFVFRVYRHIIPVFAMSSTALEGHIESDLFSMFGEVFKQIEGFHQIQNFIIHGPSYITRIFNKWRVTITGTVEQEYPCCLYYMTPIQMELTLNFKKQLPAGYHLSDDISSADSNFINGTWRHARKGDEQQTAAKFRHLPFACAKTETGHPASFVMTDPSGFLNHLFTLEEDRRKGLGLIVEIECCKKTIREGRIPYKTVEHYNTLSLKASDQSPYYTRWNYPNGEAIDYLFIAFSPNV</sequence>
<protein>
    <submittedName>
        <fullName evidence="2">Glycine N-acyltransferase-like protein</fullName>
    </submittedName>
</protein>
<reference evidence="2" key="1">
    <citation type="submission" date="2016-11" db="UniProtKB">
        <authorList>
            <consortium name="WormBaseParasite"/>
        </authorList>
    </citation>
    <scope>IDENTIFICATION</scope>
    <source>
        <strain evidence="2">KR3021</strain>
    </source>
</reference>
<proteinExistence type="predicted"/>
<name>A0AC35TZT2_9BILA</name>
<dbReference type="Proteomes" id="UP000095286">
    <property type="component" value="Unplaced"/>
</dbReference>
<accession>A0AC35TZT2</accession>
<organism evidence="1 2">
    <name type="scientific">Rhabditophanes sp. KR3021</name>
    <dbReference type="NCBI Taxonomy" id="114890"/>
    <lineage>
        <taxon>Eukaryota</taxon>
        <taxon>Metazoa</taxon>
        <taxon>Ecdysozoa</taxon>
        <taxon>Nematoda</taxon>
        <taxon>Chromadorea</taxon>
        <taxon>Rhabditida</taxon>
        <taxon>Tylenchina</taxon>
        <taxon>Panagrolaimomorpha</taxon>
        <taxon>Strongyloidoidea</taxon>
        <taxon>Alloionematidae</taxon>
        <taxon>Rhabditophanes</taxon>
    </lineage>
</organism>
<evidence type="ECO:0000313" key="2">
    <source>
        <dbReference type="WBParaSite" id="RSKR_0000607200.1"/>
    </source>
</evidence>
<evidence type="ECO:0000313" key="1">
    <source>
        <dbReference type="Proteomes" id="UP000095286"/>
    </source>
</evidence>
<dbReference type="WBParaSite" id="RSKR_0000607200.1">
    <property type="protein sequence ID" value="RSKR_0000607200.1"/>
    <property type="gene ID" value="RSKR_0000607200"/>
</dbReference>